<dbReference type="PANTHER" id="PTHR11945">
    <property type="entry name" value="MADS BOX PROTEIN"/>
    <property type="match status" value="1"/>
</dbReference>
<comment type="subcellular location">
    <subcellularLocation>
        <location evidence="1">Nucleus</location>
    </subcellularLocation>
</comment>
<keyword evidence="5" id="KW-0539">Nucleus</keyword>
<dbReference type="SUPFAM" id="SSF55455">
    <property type="entry name" value="SRF-like"/>
    <property type="match status" value="1"/>
</dbReference>
<accession>A0A2N9F373</accession>
<dbReference type="CDD" id="cd00266">
    <property type="entry name" value="MADS_SRF_like"/>
    <property type="match status" value="1"/>
</dbReference>
<dbReference type="SMART" id="SM00432">
    <property type="entry name" value="MADS"/>
    <property type="match status" value="1"/>
</dbReference>
<keyword evidence="2" id="KW-0805">Transcription regulation</keyword>
<gene>
    <name evidence="7" type="ORF">FSB_LOCUS9460</name>
</gene>
<dbReference type="GO" id="GO:0045944">
    <property type="term" value="P:positive regulation of transcription by RNA polymerase II"/>
    <property type="evidence" value="ECO:0007669"/>
    <property type="project" value="InterPro"/>
</dbReference>
<evidence type="ECO:0000256" key="4">
    <source>
        <dbReference type="ARBA" id="ARBA00023163"/>
    </source>
</evidence>
<reference evidence="7" key="1">
    <citation type="submission" date="2018-02" db="EMBL/GenBank/DDBJ databases">
        <authorList>
            <person name="Cohen D.B."/>
            <person name="Kent A.D."/>
        </authorList>
    </citation>
    <scope>NUCLEOTIDE SEQUENCE</scope>
</reference>
<keyword evidence="3" id="KW-0238">DNA-binding</keyword>
<dbReference type="Gene3D" id="3.40.1810.10">
    <property type="entry name" value="Transcription factor, MADS-box"/>
    <property type="match status" value="1"/>
</dbReference>
<dbReference type="InterPro" id="IPR036879">
    <property type="entry name" value="TF_MADSbox_sf"/>
</dbReference>
<proteinExistence type="predicted"/>
<dbReference type="PROSITE" id="PS50066">
    <property type="entry name" value="MADS_BOX_2"/>
    <property type="match status" value="1"/>
</dbReference>
<dbReference type="PRINTS" id="PR00404">
    <property type="entry name" value="MADSDOMAIN"/>
</dbReference>
<evidence type="ECO:0000256" key="3">
    <source>
        <dbReference type="ARBA" id="ARBA00023125"/>
    </source>
</evidence>
<evidence type="ECO:0000313" key="7">
    <source>
        <dbReference type="EMBL" id="SPC81578.1"/>
    </source>
</evidence>
<dbReference type="PANTHER" id="PTHR11945:SF505">
    <property type="entry name" value="MADS-BOX DOMAIN-CONTAINING PROTEIN"/>
    <property type="match status" value="1"/>
</dbReference>
<protein>
    <recommendedName>
        <fullName evidence="6">MADS-box domain-containing protein</fullName>
    </recommendedName>
</protein>
<name>A0A2N9F373_FAGSY</name>
<dbReference type="Pfam" id="PF00319">
    <property type="entry name" value="SRF-TF"/>
    <property type="match status" value="1"/>
</dbReference>
<evidence type="ECO:0000256" key="5">
    <source>
        <dbReference type="ARBA" id="ARBA00023242"/>
    </source>
</evidence>
<dbReference type="GO" id="GO:0046983">
    <property type="term" value="F:protein dimerization activity"/>
    <property type="evidence" value="ECO:0007669"/>
    <property type="project" value="InterPro"/>
</dbReference>
<dbReference type="GO" id="GO:0000978">
    <property type="term" value="F:RNA polymerase II cis-regulatory region sequence-specific DNA binding"/>
    <property type="evidence" value="ECO:0007669"/>
    <property type="project" value="TreeGrafter"/>
</dbReference>
<dbReference type="EMBL" id="OIVN01000524">
    <property type="protein sequence ID" value="SPC81578.1"/>
    <property type="molecule type" value="Genomic_DNA"/>
</dbReference>
<organism evidence="7">
    <name type="scientific">Fagus sylvatica</name>
    <name type="common">Beechnut</name>
    <dbReference type="NCBI Taxonomy" id="28930"/>
    <lineage>
        <taxon>Eukaryota</taxon>
        <taxon>Viridiplantae</taxon>
        <taxon>Streptophyta</taxon>
        <taxon>Embryophyta</taxon>
        <taxon>Tracheophyta</taxon>
        <taxon>Spermatophyta</taxon>
        <taxon>Magnoliopsida</taxon>
        <taxon>eudicotyledons</taxon>
        <taxon>Gunneridae</taxon>
        <taxon>Pentapetalae</taxon>
        <taxon>rosids</taxon>
        <taxon>fabids</taxon>
        <taxon>Fagales</taxon>
        <taxon>Fagaceae</taxon>
        <taxon>Fagus</taxon>
    </lineage>
</organism>
<dbReference type="GO" id="GO:0000981">
    <property type="term" value="F:DNA-binding transcription factor activity, RNA polymerase II-specific"/>
    <property type="evidence" value="ECO:0007669"/>
    <property type="project" value="InterPro"/>
</dbReference>
<evidence type="ECO:0000259" key="6">
    <source>
        <dbReference type="PROSITE" id="PS50066"/>
    </source>
</evidence>
<keyword evidence="4" id="KW-0804">Transcription</keyword>
<sequence length="189" mass="21907">MGRKKVKHELISNEYVRRTTFRKRKAGLLKKLSELTTLCGIMACGIIYSSYDPQPDVWPCPQEACRMLERFKNLPAKKQGKYMMDQKDFLDKSISKLNGRLETENKGNREALDMELLLIGFLADKKSCSSEVLTEIGHILDEKMNFLTKRIEFIKGFRPTKLMADDDNKKRVEHGLEKGYPRNYSGCYL</sequence>
<dbReference type="InterPro" id="IPR033897">
    <property type="entry name" value="SRF-like_MADS-box"/>
</dbReference>
<dbReference type="InterPro" id="IPR002100">
    <property type="entry name" value="TF_MADSbox"/>
</dbReference>
<dbReference type="AlphaFoldDB" id="A0A2N9F373"/>
<evidence type="ECO:0000256" key="1">
    <source>
        <dbReference type="ARBA" id="ARBA00004123"/>
    </source>
</evidence>
<dbReference type="GO" id="GO:0005634">
    <property type="term" value="C:nucleus"/>
    <property type="evidence" value="ECO:0007669"/>
    <property type="project" value="UniProtKB-SubCell"/>
</dbReference>
<feature type="domain" description="MADS-box" evidence="6">
    <location>
        <begin position="1"/>
        <end position="50"/>
    </location>
</feature>
<evidence type="ECO:0000256" key="2">
    <source>
        <dbReference type="ARBA" id="ARBA00023015"/>
    </source>
</evidence>